<dbReference type="EMBL" id="JXRR01000006">
    <property type="protein sequence ID" value="KIL52239.1"/>
    <property type="molecule type" value="Genomic_DNA"/>
</dbReference>
<reference evidence="3 4" key="1">
    <citation type="submission" date="2015-01" db="EMBL/GenBank/DDBJ databases">
        <title>Jeotgalibacillus campisalis genome sequencing.</title>
        <authorList>
            <person name="Goh K.M."/>
            <person name="Chan K.-G."/>
            <person name="Yaakop A.S."/>
            <person name="Ee R."/>
            <person name="Gan H.M."/>
            <person name="Chan C.S."/>
        </authorList>
    </citation>
    <scope>NUCLEOTIDE SEQUENCE [LARGE SCALE GENOMIC DNA]</scope>
    <source>
        <strain evidence="3 4">SF-57</strain>
    </source>
</reference>
<comment type="caution">
    <text evidence="3">The sequence shown here is derived from an EMBL/GenBank/DDBJ whole genome shotgun (WGS) entry which is preliminary data.</text>
</comment>
<organism evidence="3 4">
    <name type="scientific">Jeotgalibacillus campisalis</name>
    <dbReference type="NCBI Taxonomy" id="220754"/>
    <lineage>
        <taxon>Bacteria</taxon>
        <taxon>Bacillati</taxon>
        <taxon>Bacillota</taxon>
        <taxon>Bacilli</taxon>
        <taxon>Bacillales</taxon>
        <taxon>Caryophanaceae</taxon>
        <taxon>Jeotgalibacillus</taxon>
    </lineage>
</organism>
<dbReference type="RefSeq" id="WP_041054610.1">
    <property type="nucleotide sequence ID" value="NZ_JXRR01000006.1"/>
</dbReference>
<dbReference type="AlphaFoldDB" id="A0A0C2SE61"/>
<sequence length="182" mass="20442">MVCQECQQRPAALHFTKVVNGEKTEVHLCEVCAQDKGDAFLASDASAFSFNNLLAGLLNITPVVQQPNQSQHSDKETIRCKECELTFPQFLKIGKFGCPSCYESFREELPPILKRLHSGNAIHQGKLPEREGGSIHVKRKISELRTELKELVKEEEFEKAAGVRDHIRSLEKDIDQQGGDQP</sequence>
<keyword evidence="4" id="KW-1185">Reference proteome</keyword>
<keyword evidence="3" id="KW-0346">Stress response</keyword>
<protein>
    <submittedName>
        <fullName evidence="3">Modulator of heat shock repressor CtsR, McsA</fullName>
    </submittedName>
</protein>
<proteinExistence type="predicted"/>
<dbReference type="PATRIC" id="fig|220754.4.peg.627"/>
<evidence type="ECO:0000256" key="1">
    <source>
        <dbReference type="SAM" id="Coils"/>
    </source>
</evidence>
<dbReference type="Proteomes" id="UP000031972">
    <property type="component" value="Unassembled WGS sequence"/>
</dbReference>
<dbReference type="GO" id="GO:0008270">
    <property type="term" value="F:zinc ion binding"/>
    <property type="evidence" value="ECO:0007669"/>
    <property type="project" value="TreeGrafter"/>
</dbReference>
<dbReference type="InterPro" id="IPR025542">
    <property type="entry name" value="YacH"/>
</dbReference>
<dbReference type="GO" id="GO:0046870">
    <property type="term" value="F:cadmium ion binding"/>
    <property type="evidence" value="ECO:0007669"/>
    <property type="project" value="TreeGrafter"/>
</dbReference>
<dbReference type="GO" id="GO:1990169">
    <property type="term" value="P:stress response to copper ion"/>
    <property type="evidence" value="ECO:0007669"/>
    <property type="project" value="TreeGrafter"/>
</dbReference>
<dbReference type="SUPFAM" id="SSF46600">
    <property type="entry name" value="C-terminal UvrC-binding domain of UvrB"/>
    <property type="match status" value="1"/>
</dbReference>
<keyword evidence="1" id="KW-0175">Coiled coil</keyword>
<feature type="coiled-coil region" evidence="1">
    <location>
        <begin position="134"/>
        <end position="161"/>
    </location>
</feature>
<evidence type="ECO:0000313" key="4">
    <source>
        <dbReference type="Proteomes" id="UP000031972"/>
    </source>
</evidence>
<dbReference type="GO" id="GO:0005507">
    <property type="term" value="F:copper ion binding"/>
    <property type="evidence" value="ECO:0007669"/>
    <property type="project" value="TreeGrafter"/>
</dbReference>
<gene>
    <name evidence="3" type="ORF">KR50_06140</name>
</gene>
<feature type="domain" description="UVR" evidence="2">
    <location>
        <begin position="138"/>
        <end position="173"/>
    </location>
</feature>
<dbReference type="PANTHER" id="PTHR38430">
    <property type="entry name" value="PROTEIN-ARGININE KINASE ACTIVATOR PROTEIN"/>
    <property type="match status" value="1"/>
</dbReference>
<dbReference type="PIRSF" id="PIRSF015034">
    <property type="entry name" value="YacH"/>
    <property type="match status" value="1"/>
</dbReference>
<accession>A0A0C2SE61</accession>
<name>A0A0C2SE61_9BACL</name>
<dbReference type="InterPro" id="IPR036876">
    <property type="entry name" value="UVR_dom_sf"/>
</dbReference>
<dbReference type="PANTHER" id="PTHR38430:SF1">
    <property type="entry name" value="PROTEIN-ARGININE KINASE ACTIVATOR PROTEIN"/>
    <property type="match status" value="1"/>
</dbReference>
<evidence type="ECO:0000313" key="3">
    <source>
        <dbReference type="EMBL" id="KIL52239.1"/>
    </source>
</evidence>
<dbReference type="Gene3D" id="4.10.860.10">
    <property type="entry name" value="UVR domain"/>
    <property type="match status" value="1"/>
</dbReference>
<dbReference type="GO" id="GO:0050897">
    <property type="term" value="F:cobalt ion binding"/>
    <property type="evidence" value="ECO:0007669"/>
    <property type="project" value="TreeGrafter"/>
</dbReference>
<dbReference type="GO" id="GO:1990170">
    <property type="term" value="P:stress response to cadmium ion"/>
    <property type="evidence" value="ECO:0007669"/>
    <property type="project" value="TreeGrafter"/>
</dbReference>
<evidence type="ECO:0000259" key="2">
    <source>
        <dbReference type="PROSITE" id="PS50151"/>
    </source>
</evidence>
<dbReference type="InterPro" id="IPR001943">
    <property type="entry name" value="UVR_dom"/>
</dbReference>
<dbReference type="OrthoDB" id="9788704at2"/>
<dbReference type="Pfam" id="PF02151">
    <property type="entry name" value="UVR"/>
    <property type="match status" value="1"/>
</dbReference>
<dbReference type="PROSITE" id="PS50151">
    <property type="entry name" value="UVR"/>
    <property type="match status" value="1"/>
</dbReference>